<proteinExistence type="predicted"/>
<dbReference type="Proteomes" id="UP000019471">
    <property type="component" value="Unassembled WGS sequence"/>
</dbReference>
<dbReference type="GeneID" id="19187679"/>
<dbReference type="RefSeq" id="XP_007741752.1">
    <property type="nucleotide sequence ID" value="XM_007743562.1"/>
</dbReference>
<dbReference type="HOGENOM" id="CLU_802038_0_0_1"/>
<accession>W9XSA9</accession>
<reference evidence="2 3" key="1">
    <citation type="submission" date="2013-03" db="EMBL/GenBank/DDBJ databases">
        <title>The Genome Sequence of Cladophialophora psammophila CBS 110553.</title>
        <authorList>
            <consortium name="The Broad Institute Genomics Platform"/>
            <person name="Cuomo C."/>
            <person name="de Hoog S."/>
            <person name="Gorbushina A."/>
            <person name="Walker B."/>
            <person name="Young S.K."/>
            <person name="Zeng Q."/>
            <person name="Gargeya S."/>
            <person name="Fitzgerald M."/>
            <person name="Haas B."/>
            <person name="Abouelleil A."/>
            <person name="Allen A.W."/>
            <person name="Alvarado L."/>
            <person name="Arachchi H.M."/>
            <person name="Berlin A.M."/>
            <person name="Chapman S.B."/>
            <person name="Gainer-Dewar J."/>
            <person name="Goldberg J."/>
            <person name="Griggs A."/>
            <person name="Gujja S."/>
            <person name="Hansen M."/>
            <person name="Howarth C."/>
            <person name="Imamovic A."/>
            <person name="Ireland A."/>
            <person name="Larimer J."/>
            <person name="McCowan C."/>
            <person name="Murphy C."/>
            <person name="Pearson M."/>
            <person name="Poon T.W."/>
            <person name="Priest M."/>
            <person name="Roberts A."/>
            <person name="Saif S."/>
            <person name="Shea T."/>
            <person name="Sisk P."/>
            <person name="Sykes S."/>
            <person name="Wortman J."/>
            <person name="Nusbaum C."/>
            <person name="Birren B."/>
        </authorList>
    </citation>
    <scope>NUCLEOTIDE SEQUENCE [LARGE SCALE GENOMIC DNA]</scope>
    <source>
        <strain evidence="2 3">CBS 110553</strain>
    </source>
</reference>
<name>W9XSA9_9EURO</name>
<dbReference type="OrthoDB" id="5232980at2759"/>
<evidence type="ECO:0000256" key="1">
    <source>
        <dbReference type="SAM" id="MobiDB-lite"/>
    </source>
</evidence>
<sequence>MERYLSVTSWDPLQYCSPEELSRLDERFDYALRDITCLVFWTGISPDRARCWAQQHGLPTLTIAMGPLYSDREAGSLRHSKSLKAWSKYMKAASGRFAEYACRSGRQAVVLTNPPPDIYSTRERSNYRDLEEPILKGASGGPGTTRIEYVHPLVVGAATFQYQIWPLDNTSAWYTFFKNLLAKGRITRDSFDISVKNQVAVKADQIPGGVVQLRDSAQLPNETKLLETQTQAETVQNRAQEKKEAKRKRVELEHQIARDKKEAKRRRHALELQIAQEKKEAKRKRHARRKPSESGTRWSCK</sequence>
<evidence type="ECO:0000313" key="3">
    <source>
        <dbReference type="Proteomes" id="UP000019471"/>
    </source>
</evidence>
<organism evidence="2 3">
    <name type="scientific">Cladophialophora psammophila CBS 110553</name>
    <dbReference type="NCBI Taxonomy" id="1182543"/>
    <lineage>
        <taxon>Eukaryota</taxon>
        <taxon>Fungi</taxon>
        <taxon>Dikarya</taxon>
        <taxon>Ascomycota</taxon>
        <taxon>Pezizomycotina</taxon>
        <taxon>Eurotiomycetes</taxon>
        <taxon>Chaetothyriomycetidae</taxon>
        <taxon>Chaetothyriales</taxon>
        <taxon>Herpotrichiellaceae</taxon>
        <taxon>Cladophialophora</taxon>
    </lineage>
</organism>
<protein>
    <submittedName>
        <fullName evidence="2">Uncharacterized protein</fullName>
    </submittedName>
</protein>
<comment type="caution">
    <text evidence="2">The sequence shown here is derived from an EMBL/GenBank/DDBJ whole genome shotgun (WGS) entry which is preliminary data.</text>
</comment>
<keyword evidence="3" id="KW-1185">Reference proteome</keyword>
<dbReference type="eggNOG" id="ENOG502SNW6">
    <property type="taxonomic scope" value="Eukaryota"/>
</dbReference>
<dbReference type="EMBL" id="AMGX01000004">
    <property type="protein sequence ID" value="EXJ73189.1"/>
    <property type="molecule type" value="Genomic_DNA"/>
</dbReference>
<dbReference type="AlphaFoldDB" id="W9XSA9"/>
<feature type="region of interest" description="Disordered" evidence="1">
    <location>
        <begin position="229"/>
        <end position="301"/>
    </location>
</feature>
<feature type="compositionally biased region" description="Basic and acidic residues" evidence="1">
    <location>
        <begin position="239"/>
        <end position="262"/>
    </location>
</feature>
<gene>
    <name evidence="2" type="ORF">A1O5_02949</name>
</gene>
<evidence type="ECO:0000313" key="2">
    <source>
        <dbReference type="EMBL" id="EXJ73189.1"/>
    </source>
</evidence>